<gene>
    <name evidence="1" type="ORF">QFC19_000116</name>
</gene>
<accession>A0ACC2WSY5</accession>
<sequence>MANKYEKEIWYETLPTRGPNETAVPGEREKCIRLAFLDVASMIFPADKEGDGSLPPHRRVLYLFQMSTSRETFKNIWTPRWDRGDAADDEDIEEVQKVCQREAAAIQRSYQKANELWVEDGGILSKLSQLPLSLSEPGGEICDEYGGIEQMASTTIRHASRASSNYVHNSSMPSIGVTTTVIEGSTKADPAINELSRREL</sequence>
<comment type="caution">
    <text evidence="1">The sequence shown here is derived from an EMBL/GenBank/DDBJ whole genome shotgun (WGS) entry which is preliminary data.</text>
</comment>
<dbReference type="EMBL" id="JASBWR010000001">
    <property type="protein sequence ID" value="KAJ9113921.1"/>
    <property type="molecule type" value="Genomic_DNA"/>
</dbReference>
<proteinExistence type="predicted"/>
<keyword evidence="2" id="KW-1185">Reference proteome</keyword>
<evidence type="ECO:0000313" key="2">
    <source>
        <dbReference type="Proteomes" id="UP001241377"/>
    </source>
</evidence>
<dbReference type="Proteomes" id="UP001241377">
    <property type="component" value="Unassembled WGS sequence"/>
</dbReference>
<evidence type="ECO:0000313" key="1">
    <source>
        <dbReference type="EMBL" id="KAJ9113921.1"/>
    </source>
</evidence>
<protein>
    <submittedName>
        <fullName evidence="1">Uncharacterized protein</fullName>
    </submittedName>
</protein>
<reference evidence="1" key="1">
    <citation type="submission" date="2023-04" db="EMBL/GenBank/DDBJ databases">
        <title>Draft Genome sequencing of Naganishia species isolated from polar environments using Oxford Nanopore Technology.</title>
        <authorList>
            <person name="Leo P."/>
            <person name="Venkateswaran K."/>
        </authorList>
    </citation>
    <scope>NUCLEOTIDE SEQUENCE</scope>
    <source>
        <strain evidence="1">MNA-CCFEE 5261</strain>
    </source>
</reference>
<organism evidence="1 2">
    <name type="scientific">Naganishia cerealis</name>
    <dbReference type="NCBI Taxonomy" id="610337"/>
    <lineage>
        <taxon>Eukaryota</taxon>
        <taxon>Fungi</taxon>
        <taxon>Dikarya</taxon>
        <taxon>Basidiomycota</taxon>
        <taxon>Agaricomycotina</taxon>
        <taxon>Tremellomycetes</taxon>
        <taxon>Filobasidiales</taxon>
        <taxon>Filobasidiaceae</taxon>
        <taxon>Naganishia</taxon>
    </lineage>
</organism>
<name>A0ACC2WSY5_9TREE</name>